<evidence type="ECO:0000313" key="2">
    <source>
        <dbReference type="EMBL" id="AMO36255.1"/>
    </source>
</evidence>
<dbReference type="Gene3D" id="3.40.50.1820">
    <property type="entry name" value="alpha/beta hydrolase"/>
    <property type="match status" value="1"/>
</dbReference>
<gene>
    <name evidence="2" type="ORF">AC731_004475</name>
</gene>
<dbReference type="GO" id="GO:0016787">
    <property type="term" value="F:hydrolase activity"/>
    <property type="evidence" value="ECO:0007669"/>
    <property type="project" value="UniProtKB-KW"/>
</dbReference>
<dbReference type="Pfam" id="PF00561">
    <property type="entry name" value="Abhydrolase_1"/>
    <property type="match status" value="1"/>
</dbReference>
<keyword evidence="2" id="KW-0378">Hydrolase</keyword>
<name>A0A127K2S8_9RHOO</name>
<dbReference type="AlphaFoldDB" id="A0A127K2S8"/>
<dbReference type="PANTHER" id="PTHR43689">
    <property type="entry name" value="HYDROLASE"/>
    <property type="match status" value="1"/>
</dbReference>
<dbReference type="InterPro" id="IPR029058">
    <property type="entry name" value="AB_hydrolase_fold"/>
</dbReference>
<evidence type="ECO:0000313" key="3">
    <source>
        <dbReference type="Proteomes" id="UP000036902"/>
    </source>
</evidence>
<protein>
    <submittedName>
        <fullName evidence="2">Alpha/beta hydrolase</fullName>
    </submittedName>
</protein>
<accession>A0A127K2S8</accession>
<proteinExistence type="predicted"/>
<dbReference type="KEGG" id="thu:AC731_004475"/>
<dbReference type="InterPro" id="IPR000073">
    <property type="entry name" value="AB_hydrolase_1"/>
</dbReference>
<sequence length="267" mass="29345">MTRNFPRLDIQDRWFESGSGRLYVRAWSPESAVSDTPIILLHDSLGSVELWRDFPAALCAETGRQVLAYDRLGFGRSDAHPGKLPLDFVAREAEAGFDAVRRQLGLGRFVAFGHSVGGGMAVHCAARFATDCAALITESAQAFVEDRTLAGIETARELFTDPAQVERLARYHGDKAAWVLDAWIGSWLSPEFATWSLDAVLPQVHCPVLALHGADDEYGSPAHPERIGRLVSGPARVEVMAATRHVPHRERPADVLQRVAAFLRDIP</sequence>
<dbReference type="RefSeq" id="WP_048709523.1">
    <property type="nucleotide sequence ID" value="NZ_CP014646.1"/>
</dbReference>
<dbReference type="PANTHER" id="PTHR43689:SF8">
    <property type="entry name" value="ALPHA_BETA-HYDROLASES SUPERFAMILY PROTEIN"/>
    <property type="match status" value="1"/>
</dbReference>
<dbReference type="Proteomes" id="UP000036902">
    <property type="component" value="Chromosome"/>
</dbReference>
<dbReference type="STRING" id="1134435.AC731_004475"/>
<organism evidence="2 3">
    <name type="scientific">Thauera humireducens</name>
    <dbReference type="NCBI Taxonomy" id="1134435"/>
    <lineage>
        <taxon>Bacteria</taxon>
        <taxon>Pseudomonadati</taxon>
        <taxon>Pseudomonadota</taxon>
        <taxon>Betaproteobacteria</taxon>
        <taxon>Rhodocyclales</taxon>
        <taxon>Zoogloeaceae</taxon>
        <taxon>Thauera</taxon>
    </lineage>
</organism>
<dbReference type="EMBL" id="CP014646">
    <property type="protein sequence ID" value="AMO36255.1"/>
    <property type="molecule type" value="Genomic_DNA"/>
</dbReference>
<dbReference type="SUPFAM" id="SSF53474">
    <property type="entry name" value="alpha/beta-Hydrolases"/>
    <property type="match status" value="1"/>
</dbReference>
<feature type="domain" description="AB hydrolase-1" evidence="1">
    <location>
        <begin position="37"/>
        <end position="144"/>
    </location>
</feature>
<reference evidence="3" key="1">
    <citation type="submission" date="2016-03" db="EMBL/GenBank/DDBJ databases">
        <authorList>
            <person name="Ma C."/>
            <person name="Zhou S."/>
            <person name="Yang G."/>
        </authorList>
    </citation>
    <scope>NUCLEOTIDE SEQUENCE [LARGE SCALE GENOMIC DNA]</scope>
    <source>
        <strain evidence="3">SgZ-1</strain>
    </source>
</reference>
<evidence type="ECO:0000259" key="1">
    <source>
        <dbReference type="Pfam" id="PF00561"/>
    </source>
</evidence>
<keyword evidence="3" id="KW-1185">Reference proteome</keyword>